<feature type="region of interest" description="Disordered" evidence="2">
    <location>
        <begin position="574"/>
        <end position="625"/>
    </location>
</feature>
<proteinExistence type="predicted"/>
<evidence type="ECO:0000256" key="2">
    <source>
        <dbReference type="SAM" id="MobiDB-lite"/>
    </source>
</evidence>
<reference evidence="4" key="1">
    <citation type="submission" date="2022-10" db="EMBL/GenBank/DDBJ databases">
        <authorList>
            <person name="Chen Y."/>
            <person name="Dougan E. K."/>
            <person name="Chan C."/>
            <person name="Rhodes N."/>
            <person name="Thang M."/>
        </authorList>
    </citation>
    <scope>NUCLEOTIDE SEQUENCE</scope>
</reference>
<keyword evidence="7" id="KW-1185">Reference proteome</keyword>
<sequence length="1050" mass="116174">MHQEWSPKENERVHAWFYTEWHTATVRRVFHKADGPHPGLHAEVLWDSEYSTSELPTWWLVAEKRASMALPPSEPTTNPLAAPQAPEPPSPSWEADEEVPVEAEGRCGAEFLKPPCDMFKFIDHDMGKWKDQSVLPSQVMLSQQKPLPDLPIDRKEALLGSFKGQVFLVYSNVNAEGLDKALHTALLPQLLSIAEAAALEGSAALDVEFVAHTSDLPLLDRKKPGPCTGRFVFSSGSGPQYCDATLPPGVRPEVTRIVRDSDMPYAEKLNVAFWRGGARPANRCGDWRKSPRFLMPMASREHPDVINASVSGTNVEGPPDLLNALAKLMPQRVPSEEQFKYCFLATTAPRCSYTGRVLQFFSSNSVVAMFSNGRKAVAQVAYAAFQENVHFKFLHVEHFIEEIRQMQKNWRALEALPRNARRRWDWLTSHEVRRCYLYELLMAYSKKLAYQPSKSGTIKAMLKRSRPDTTQKPYVPGATVRTFVTYYGELMYLEILIAGNPAMPETSGCVANCGFPEGFLWIHVLPSNVETEAPRPQSDHPATGGPVLLAPSGKPFAPPPGLEGMNQTWNLLESPKDSDQGGHMEPDVSSTQAEPIELKKPQTCSSRAPPKGHVANVPPVPPPSVPPTIEVARPLRKRAEGPSDPELRAFVKNWSLSESSRKFLKGLPGFVQQALTQSCTPLRAESGMRRTLRLNAPLDHFRWTEAEAAPKFVAEIEVPMEDTKRPIFGAEAERIGTRLDEATDEFLKDHRNGGNCCNGGGAVSLLTSVLCGVRWRCLFQETKSCRALQIPPGQDQLTAMERGLTKIKKGGAKSKKSKDQKRSEDALLPPELQEPIILGGSSDAELESDSEDGGVSGHGVSERASEMIQRAEAAMARVASKGPAGSTSKGQEKLKKKKKKKTVSPVEAASTRNDGQIYLSQLPFSVSEEVLRKDFEKFGEVSRFFFHRNASNKPAGTACLFYKDPAVADKVLLLDGIDYKGRAIRVRRRQPRKPSAGKQQAPQFKPRGAKRKAPAPTQDGSGLSGPQKEELKDQSEGKKKKKVQKKLRSS</sequence>
<evidence type="ECO:0000313" key="5">
    <source>
        <dbReference type="EMBL" id="CAL1171453.1"/>
    </source>
</evidence>
<evidence type="ECO:0000256" key="1">
    <source>
        <dbReference type="PROSITE-ProRule" id="PRU00176"/>
    </source>
</evidence>
<dbReference type="PROSITE" id="PS50102">
    <property type="entry name" value="RRM"/>
    <property type="match status" value="1"/>
</dbReference>
<dbReference type="Proteomes" id="UP001152797">
    <property type="component" value="Unassembled WGS sequence"/>
</dbReference>
<feature type="region of interest" description="Disordered" evidence="2">
    <location>
        <begin position="69"/>
        <end position="96"/>
    </location>
</feature>
<evidence type="ECO:0000313" key="6">
    <source>
        <dbReference type="EMBL" id="CAL4805390.1"/>
    </source>
</evidence>
<dbReference type="Gene3D" id="3.30.70.330">
    <property type="match status" value="1"/>
</dbReference>
<dbReference type="EMBL" id="CAMXCT020006673">
    <property type="protein sequence ID" value="CAL1171453.1"/>
    <property type="molecule type" value="Genomic_DNA"/>
</dbReference>
<feature type="compositionally biased region" description="Low complexity" evidence="2">
    <location>
        <begin position="827"/>
        <end position="843"/>
    </location>
</feature>
<accession>A0A9P1GNG0</accession>
<protein>
    <submittedName>
        <fullName evidence="6">Glycosyl transferase CAP10 domain-containing protein</fullName>
    </submittedName>
</protein>
<evidence type="ECO:0000313" key="4">
    <source>
        <dbReference type="EMBL" id="CAI4018078.1"/>
    </source>
</evidence>
<keyword evidence="1" id="KW-0694">RNA-binding</keyword>
<comment type="caution">
    <text evidence="4">The sequence shown here is derived from an EMBL/GenBank/DDBJ whole genome shotgun (WGS) entry which is preliminary data.</text>
</comment>
<evidence type="ECO:0000259" key="3">
    <source>
        <dbReference type="PROSITE" id="PS50102"/>
    </source>
</evidence>
<dbReference type="InterPro" id="IPR035979">
    <property type="entry name" value="RBD_domain_sf"/>
</dbReference>
<dbReference type="SMART" id="SM00360">
    <property type="entry name" value="RRM"/>
    <property type="match status" value="1"/>
</dbReference>
<dbReference type="CDD" id="cd00590">
    <property type="entry name" value="RRM_SF"/>
    <property type="match status" value="1"/>
</dbReference>
<gene>
    <name evidence="4" type="ORF">C1SCF055_LOCUS42675</name>
</gene>
<feature type="compositionally biased region" description="Basic residues" evidence="2">
    <location>
        <begin position="1038"/>
        <end position="1050"/>
    </location>
</feature>
<dbReference type="InterPro" id="IPR000504">
    <property type="entry name" value="RRM_dom"/>
</dbReference>
<feature type="region of interest" description="Disordered" evidence="2">
    <location>
        <begin position="985"/>
        <end position="1050"/>
    </location>
</feature>
<dbReference type="EMBL" id="CAMXCT010006673">
    <property type="protein sequence ID" value="CAI4018078.1"/>
    <property type="molecule type" value="Genomic_DNA"/>
</dbReference>
<feature type="domain" description="RRM" evidence="3">
    <location>
        <begin position="915"/>
        <end position="991"/>
    </location>
</feature>
<organism evidence="4">
    <name type="scientific">Cladocopium goreaui</name>
    <dbReference type="NCBI Taxonomy" id="2562237"/>
    <lineage>
        <taxon>Eukaryota</taxon>
        <taxon>Sar</taxon>
        <taxon>Alveolata</taxon>
        <taxon>Dinophyceae</taxon>
        <taxon>Suessiales</taxon>
        <taxon>Symbiodiniaceae</taxon>
        <taxon>Cladocopium</taxon>
    </lineage>
</organism>
<dbReference type="Pfam" id="PF00076">
    <property type="entry name" value="RRM_1"/>
    <property type="match status" value="1"/>
</dbReference>
<reference evidence="5" key="2">
    <citation type="submission" date="2024-04" db="EMBL/GenBank/DDBJ databases">
        <authorList>
            <person name="Chen Y."/>
            <person name="Shah S."/>
            <person name="Dougan E. K."/>
            <person name="Thang M."/>
            <person name="Chan C."/>
        </authorList>
    </citation>
    <scope>NUCLEOTIDE SEQUENCE [LARGE SCALE GENOMIC DNA]</scope>
</reference>
<keyword evidence="6" id="KW-0808">Transferase</keyword>
<evidence type="ECO:0000313" key="7">
    <source>
        <dbReference type="Proteomes" id="UP001152797"/>
    </source>
</evidence>
<dbReference type="EMBL" id="CAMXCT030006673">
    <property type="protein sequence ID" value="CAL4805390.1"/>
    <property type="molecule type" value="Genomic_DNA"/>
</dbReference>
<feature type="compositionally biased region" description="Basic and acidic residues" evidence="2">
    <location>
        <begin position="1027"/>
        <end position="1037"/>
    </location>
</feature>
<dbReference type="GO" id="GO:0003723">
    <property type="term" value="F:RNA binding"/>
    <property type="evidence" value="ECO:0007669"/>
    <property type="project" value="UniProtKB-UniRule"/>
</dbReference>
<dbReference type="GO" id="GO:0016740">
    <property type="term" value="F:transferase activity"/>
    <property type="evidence" value="ECO:0007669"/>
    <property type="project" value="UniProtKB-KW"/>
</dbReference>
<dbReference type="InterPro" id="IPR012677">
    <property type="entry name" value="Nucleotide-bd_a/b_plait_sf"/>
</dbReference>
<feature type="region of interest" description="Disordered" evidence="2">
    <location>
        <begin position="805"/>
        <end position="908"/>
    </location>
</feature>
<feature type="compositionally biased region" description="Basic residues" evidence="2">
    <location>
        <begin position="805"/>
        <end position="819"/>
    </location>
</feature>
<dbReference type="AlphaFoldDB" id="A0A9P1GNG0"/>
<dbReference type="OrthoDB" id="412011at2759"/>
<feature type="compositionally biased region" description="Basic and acidic residues" evidence="2">
    <location>
        <begin position="574"/>
        <end position="586"/>
    </location>
</feature>
<dbReference type="SUPFAM" id="SSF54928">
    <property type="entry name" value="RNA-binding domain, RBD"/>
    <property type="match status" value="1"/>
</dbReference>
<name>A0A9P1GNG0_9DINO</name>